<keyword evidence="4 5" id="KW-0378">Hydrolase</keyword>
<proteinExistence type="inferred from homology"/>
<dbReference type="PANTHER" id="PTHR30457">
    <property type="entry name" value="5'-NUCLEOTIDASE SURE"/>
    <property type="match status" value="1"/>
</dbReference>
<dbReference type="EC" id="3.1.3.5" evidence="5"/>
<feature type="binding site" evidence="5">
    <location>
        <position position="26"/>
    </location>
    <ligand>
        <name>a divalent metal cation</name>
        <dbReference type="ChEBI" id="CHEBI:60240"/>
    </ligand>
</feature>
<comment type="catalytic activity">
    <reaction evidence="1 5">
        <text>a ribonucleoside 5'-phosphate + H2O = a ribonucleoside + phosphate</text>
        <dbReference type="Rhea" id="RHEA:12484"/>
        <dbReference type="ChEBI" id="CHEBI:15377"/>
        <dbReference type="ChEBI" id="CHEBI:18254"/>
        <dbReference type="ChEBI" id="CHEBI:43474"/>
        <dbReference type="ChEBI" id="CHEBI:58043"/>
        <dbReference type="EC" id="3.1.3.5"/>
    </reaction>
</comment>
<dbReference type="InterPro" id="IPR036523">
    <property type="entry name" value="SurE-like_sf"/>
</dbReference>
<evidence type="ECO:0000313" key="7">
    <source>
        <dbReference type="EMBL" id="CAA9377926.1"/>
    </source>
</evidence>
<dbReference type="InterPro" id="IPR030048">
    <property type="entry name" value="SurE"/>
</dbReference>
<feature type="binding site" evidence="5">
    <location>
        <position position="57"/>
    </location>
    <ligand>
        <name>a divalent metal cation</name>
        <dbReference type="ChEBI" id="CHEBI:60240"/>
    </ligand>
</feature>
<dbReference type="SUPFAM" id="SSF64167">
    <property type="entry name" value="SurE-like"/>
    <property type="match status" value="1"/>
</dbReference>
<protein>
    <recommendedName>
        <fullName evidence="5">5'-nucleotidase SurE</fullName>
        <ecNumber evidence="5">3.1.3.5</ecNumber>
    </recommendedName>
    <alternativeName>
        <fullName evidence="5">Nucleoside 5'-monophosphate phosphohydrolase</fullName>
    </alternativeName>
</protein>
<evidence type="ECO:0000259" key="6">
    <source>
        <dbReference type="Pfam" id="PF01975"/>
    </source>
</evidence>
<evidence type="ECO:0000256" key="2">
    <source>
        <dbReference type="ARBA" id="ARBA00011062"/>
    </source>
</evidence>
<evidence type="ECO:0000256" key="3">
    <source>
        <dbReference type="ARBA" id="ARBA00022723"/>
    </source>
</evidence>
<dbReference type="PANTHER" id="PTHR30457:SF0">
    <property type="entry name" value="PHOSPHATASE, PUTATIVE (AFU_ORTHOLOGUE AFUA_4G01070)-RELATED"/>
    <property type="match status" value="1"/>
</dbReference>
<dbReference type="NCBIfam" id="NF001490">
    <property type="entry name" value="PRK00346.1-4"/>
    <property type="match status" value="1"/>
</dbReference>
<dbReference type="HAMAP" id="MF_00060">
    <property type="entry name" value="SurE"/>
    <property type="match status" value="1"/>
</dbReference>
<reference evidence="7" key="1">
    <citation type="submission" date="2020-02" db="EMBL/GenBank/DDBJ databases">
        <authorList>
            <person name="Meier V. D."/>
        </authorList>
    </citation>
    <scope>NUCLEOTIDE SEQUENCE</scope>
    <source>
        <strain evidence="7">AVDCRST_MAG64</strain>
    </source>
</reference>
<keyword evidence="5" id="KW-0963">Cytoplasm</keyword>
<keyword evidence="3 5" id="KW-0479">Metal-binding</keyword>
<dbReference type="EMBL" id="CADCUQ010000112">
    <property type="protein sequence ID" value="CAA9377926.1"/>
    <property type="molecule type" value="Genomic_DNA"/>
</dbReference>
<accession>A0A6J4N557</accession>
<keyword evidence="5" id="KW-0547">Nucleotide-binding</keyword>
<feature type="domain" description="Survival protein SurE-like phosphatase/nucleotidase" evidence="6">
    <location>
        <begin position="21"/>
        <end position="208"/>
    </location>
</feature>
<name>A0A6J4N557_9BACT</name>
<comment type="similarity">
    <text evidence="2 5">Belongs to the SurE nucleotidase family.</text>
</comment>
<dbReference type="GO" id="GO:0005737">
    <property type="term" value="C:cytoplasm"/>
    <property type="evidence" value="ECO:0007669"/>
    <property type="project" value="UniProtKB-SubCell"/>
</dbReference>
<evidence type="ECO:0000256" key="5">
    <source>
        <dbReference type="HAMAP-Rule" id="MF_00060"/>
    </source>
</evidence>
<comment type="function">
    <text evidence="5">Nucleotidase that shows phosphatase activity on nucleoside 5'-monophosphates.</text>
</comment>
<dbReference type="Pfam" id="PF01975">
    <property type="entry name" value="SurE"/>
    <property type="match status" value="1"/>
</dbReference>
<dbReference type="NCBIfam" id="TIGR00087">
    <property type="entry name" value="surE"/>
    <property type="match status" value="1"/>
</dbReference>
<dbReference type="Gene3D" id="3.40.1210.10">
    <property type="entry name" value="Survival protein SurE-like phosphatase/nucleotidase"/>
    <property type="match status" value="1"/>
</dbReference>
<dbReference type="GO" id="GO:0000166">
    <property type="term" value="F:nucleotide binding"/>
    <property type="evidence" value="ECO:0007669"/>
    <property type="project" value="UniProtKB-KW"/>
</dbReference>
<comment type="subcellular location">
    <subcellularLocation>
        <location evidence="5">Cytoplasm</location>
    </subcellularLocation>
</comment>
<sequence>MSAAVMAGSSRREYSRPEMLILLTNDDGIRAPGIVAMYRELVKLGEVHVIAPETVQSATGHGITITTPLLTQRVTVEGAFTGTAVDGRPADCVKVAVGQLLPRRPDLVVSGMNSGANVGINVIYSGTVAAAIEAAFLGLPAIATSLYLRNDKPLDYARSAGFARQAIEQILSAGLKGGQVCSVNVPPLDADEQPTGIKVVRQCTRAWNDTYEERKDPRGKSYFWNTSVFRLGETEEDTDVAALRDRYITVTPLHFDLTHYPQLHEWQGREWKV</sequence>
<dbReference type="InterPro" id="IPR002828">
    <property type="entry name" value="SurE-like_Pase/nucleotidase"/>
</dbReference>
<organism evidence="7">
    <name type="scientific">uncultured Phycisphaerae bacterium</name>
    <dbReference type="NCBI Taxonomy" id="904963"/>
    <lineage>
        <taxon>Bacteria</taxon>
        <taxon>Pseudomonadati</taxon>
        <taxon>Planctomycetota</taxon>
        <taxon>Phycisphaerae</taxon>
        <taxon>environmental samples</taxon>
    </lineage>
</organism>
<evidence type="ECO:0000256" key="4">
    <source>
        <dbReference type="ARBA" id="ARBA00022801"/>
    </source>
</evidence>
<feature type="binding site" evidence="5">
    <location>
        <position position="27"/>
    </location>
    <ligand>
        <name>a divalent metal cation</name>
        <dbReference type="ChEBI" id="CHEBI:60240"/>
    </ligand>
</feature>
<evidence type="ECO:0000256" key="1">
    <source>
        <dbReference type="ARBA" id="ARBA00000815"/>
    </source>
</evidence>
<dbReference type="AlphaFoldDB" id="A0A6J4N557"/>
<feature type="binding site" evidence="5">
    <location>
        <position position="113"/>
    </location>
    <ligand>
        <name>a divalent metal cation</name>
        <dbReference type="ChEBI" id="CHEBI:60240"/>
    </ligand>
</feature>
<comment type="cofactor">
    <cofactor evidence="5">
        <name>a divalent metal cation</name>
        <dbReference type="ChEBI" id="CHEBI:60240"/>
    </cofactor>
    <text evidence="5">Binds 1 divalent metal cation per subunit.</text>
</comment>
<dbReference type="GO" id="GO:0008253">
    <property type="term" value="F:5'-nucleotidase activity"/>
    <property type="evidence" value="ECO:0007669"/>
    <property type="project" value="UniProtKB-UniRule"/>
</dbReference>
<dbReference type="GO" id="GO:0046872">
    <property type="term" value="F:metal ion binding"/>
    <property type="evidence" value="ECO:0007669"/>
    <property type="project" value="UniProtKB-UniRule"/>
</dbReference>
<gene>
    <name evidence="5" type="primary">surE</name>
    <name evidence="7" type="ORF">AVDCRST_MAG64-408</name>
</gene>